<reference evidence="1" key="1">
    <citation type="submission" date="2022-11" db="EMBL/GenBank/DDBJ databases">
        <title>beta-Carotene-producing bacterium, Jeongeuplla avenae sp. nov., alleviates the salt stress of Arabidopsis seedlings.</title>
        <authorList>
            <person name="Jiang L."/>
            <person name="Lee J."/>
        </authorList>
    </citation>
    <scope>NUCLEOTIDE SEQUENCE</scope>
    <source>
        <strain evidence="1">DY_R2A_6</strain>
    </source>
</reference>
<proteinExistence type="predicted"/>
<dbReference type="EMBL" id="CP113520">
    <property type="protein sequence ID" value="WAJ30229.1"/>
    <property type="molecule type" value="Genomic_DNA"/>
</dbReference>
<keyword evidence="2" id="KW-1185">Reference proteome</keyword>
<sequence length="103" mass="11879">MDVQRLHVGRQHRYLRATERLGIEQARSRSRSPMLMELWNRRREDVAKTGEIALARAKEAGVTAYYMDRSIRNAIIAHHPDGTREIIELPEASISSVTDKPNR</sequence>
<organism evidence="1 2">
    <name type="scientific">Antarcticirhabdus aurantiaca</name>
    <dbReference type="NCBI Taxonomy" id="2606717"/>
    <lineage>
        <taxon>Bacteria</taxon>
        <taxon>Pseudomonadati</taxon>
        <taxon>Pseudomonadota</taxon>
        <taxon>Alphaproteobacteria</taxon>
        <taxon>Hyphomicrobiales</taxon>
        <taxon>Aurantimonadaceae</taxon>
        <taxon>Antarcticirhabdus</taxon>
    </lineage>
</organism>
<evidence type="ECO:0000313" key="1">
    <source>
        <dbReference type="EMBL" id="WAJ30229.1"/>
    </source>
</evidence>
<dbReference type="Proteomes" id="UP001163223">
    <property type="component" value="Chromosome"/>
</dbReference>
<accession>A0ACD4NUB0</accession>
<evidence type="ECO:0000313" key="2">
    <source>
        <dbReference type="Proteomes" id="UP001163223"/>
    </source>
</evidence>
<gene>
    <name evidence="1" type="ORF">OXU80_08495</name>
</gene>
<protein>
    <submittedName>
        <fullName evidence="1">Uncharacterized protein</fullName>
    </submittedName>
</protein>
<name>A0ACD4NUB0_9HYPH</name>